<evidence type="ECO:0000313" key="2">
    <source>
        <dbReference type="EMBL" id="MBC6446602.1"/>
    </source>
</evidence>
<comment type="caution">
    <text evidence="2">The sequence shown here is derived from an EMBL/GenBank/DDBJ whole genome shotgun (WGS) entry which is preliminary data.</text>
</comment>
<dbReference type="EMBL" id="JABVED010000002">
    <property type="protein sequence ID" value="MBC6446602.1"/>
    <property type="molecule type" value="Genomic_DNA"/>
</dbReference>
<evidence type="ECO:0000313" key="3">
    <source>
        <dbReference type="Proteomes" id="UP000734823"/>
    </source>
</evidence>
<protein>
    <recommendedName>
        <fullName evidence="4">Right handed beta helix region</fullName>
    </recommendedName>
</protein>
<dbReference type="PROSITE" id="PS51257">
    <property type="entry name" value="PROKAR_LIPOPROTEIN"/>
    <property type="match status" value="1"/>
</dbReference>
<dbReference type="SUPFAM" id="SSF51126">
    <property type="entry name" value="Pectin lyase-like"/>
    <property type="match status" value="1"/>
</dbReference>
<evidence type="ECO:0008006" key="4">
    <source>
        <dbReference type="Google" id="ProtNLM"/>
    </source>
</evidence>
<keyword evidence="3" id="KW-1185">Reference proteome</keyword>
<dbReference type="RefSeq" id="WP_187218633.1">
    <property type="nucleotide sequence ID" value="NZ_JABVED010000002.1"/>
</dbReference>
<reference evidence="2 3" key="1">
    <citation type="submission" date="2020-06" db="EMBL/GenBank/DDBJ databases">
        <title>Actinokineospora xiongansis sp. nov., isolated from soil of Baiyangdian.</title>
        <authorList>
            <person name="Zhang X."/>
        </authorList>
    </citation>
    <scope>NUCLEOTIDE SEQUENCE [LARGE SCALE GENOMIC DNA]</scope>
    <source>
        <strain evidence="2 3">HBU206404</strain>
    </source>
</reference>
<proteinExistence type="predicted"/>
<organism evidence="2 3">
    <name type="scientific">Actinokineospora xionganensis</name>
    <dbReference type="NCBI Taxonomy" id="2684470"/>
    <lineage>
        <taxon>Bacteria</taxon>
        <taxon>Bacillati</taxon>
        <taxon>Actinomycetota</taxon>
        <taxon>Actinomycetes</taxon>
        <taxon>Pseudonocardiales</taxon>
        <taxon>Pseudonocardiaceae</taxon>
        <taxon>Actinokineospora</taxon>
    </lineage>
</organism>
<feature type="signal peptide" evidence="1">
    <location>
        <begin position="1"/>
        <end position="19"/>
    </location>
</feature>
<sequence>MIFRLVAVALLALTSAACGSPPAPPAPAAPGVPPGIELTPTGTMTVAAPAAVLDRMRVTGAITVAAPDVVIRRSVFEGDGSEPWAIRTEGEGSVTIEQVTIRGGYTDAGIAGNNWTARGVEIVGASSDGAKLGDHVRVTGSWFHDFQPIEGGHIDGLQADEAYGDIVIEDNRIEVGTGEGSNAAIMLSPDVTPERRQVGPVIVRRNVLGGGGYTVYNVEGNTGKALADVTIADNEFQPGAQYGPVYPRGVRPKIYERNRFTDGTPVHWP</sequence>
<dbReference type="Proteomes" id="UP000734823">
    <property type="component" value="Unassembled WGS sequence"/>
</dbReference>
<dbReference type="Gene3D" id="2.160.20.10">
    <property type="entry name" value="Single-stranded right-handed beta-helix, Pectin lyase-like"/>
    <property type="match status" value="1"/>
</dbReference>
<feature type="chain" id="PRO_5045834634" description="Right handed beta helix region" evidence="1">
    <location>
        <begin position="20"/>
        <end position="269"/>
    </location>
</feature>
<dbReference type="InterPro" id="IPR011050">
    <property type="entry name" value="Pectin_lyase_fold/virulence"/>
</dbReference>
<name>A0ABR7L2N1_9PSEU</name>
<dbReference type="InterPro" id="IPR012334">
    <property type="entry name" value="Pectin_lyas_fold"/>
</dbReference>
<gene>
    <name evidence="2" type="ORF">GPZ80_05350</name>
</gene>
<accession>A0ABR7L2N1</accession>
<keyword evidence="1" id="KW-0732">Signal</keyword>
<evidence type="ECO:0000256" key="1">
    <source>
        <dbReference type="SAM" id="SignalP"/>
    </source>
</evidence>